<organism evidence="2 3">
    <name type="scientific">Pedobacter aquae</name>
    <dbReference type="NCBI Taxonomy" id="2605747"/>
    <lineage>
        <taxon>Bacteria</taxon>
        <taxon>Pseudomonadati</taxon>
        <taxon>Bacteroidota</taxon>
        <taxon>Sphingobacteriia</taxon>
        <taxon>Sphingobacteriales</taxon>
        <taxon>Sphingobacteriaceae</taxon>
        <taxon>Pedobacter</taxon>
    </lineage>
</organism>
<dbReference type="SMART" id="SM01235">
    <property type="entry name" value="Haem_bd"/>
    <property type="match status" value="1"/>
</dbReference>
<feature type="domain" description="Haem-binding" evidence="1">
    <location>
        <begin position="10"/>
        <end position="145"/>
    </location>
</feature>
<keyword evidence="3" id="KW-1185">Reference proteome</keyword>
<dbReference type="Proteomes" id="UP000323653">
    <property type="component" value="Chromosome"/>
</dbReference>
<sequence>MKKKILLGLLAVLVIIQFIKPEKNVSSTPSVNSIHNKFPANEETMQILKTACNDCHTNNTVYPWYAHIQPVAWWLDSHVDDGKKHLNFDEFLTYKLKKQDHKLEELIESQEDHWMPLDSYTWIHKDAKLDEKQRLALVNWAKETRLKIQSDPAFALEEDKK</sequence>
<accession>A0A5C0VHI1</accession>
<name>A0A5C0VHI1_9SPHI</name>
<dbReference type="InterPro" id="IPR025992">
    <property type="entry name" value="Haem-bd"/>
</dbReference>
<evidence type="ECO:0000313" key="2">
    <source>
        <dbReference type="EMBL" id="QEK51111.1"/>
    </source>
</evidence>
<reference evidence="2 3" key="1">
    <citation type="submission" date="2019-08" db="EMBL/GenBank/DDBJ databases">
        <title>Pedobacter sp. nov., isolated from Han river, South Korea.</title>
        <authorList>
            <person name="Lee D.-H."/>
            <person name="Kim Y.-S."/>
            <person name="Hwang E.-M."/>
            <person name="Le Tran T.C."/>
            <person name="Cha C.-J."/>
        </authorList>
    </citation>
    <scope>NUCLEOTIDE SEQUENCE [LARGE SCALE GENOMIC DNA]</scope>
    <source>
        <strain evidence="2 3">CJ43</strain>
    </source>
</reference>
<protein>
    <submittedName>
        <fullName evidence="2">Cytochrome C</fullName>
    </submittedName>
</protein>
<gene>
    <name evidence="2" type="ORF">FYC62_05045</name>
</gene>
<evidence type="ECO:0000313" key="3">
    <source>
        <dbReference type="Proteomes" id="UP000323653"/>
    </source>
</evidence>
<evidence type="ECO:0000259" key="1">
    <source>
        <dbReference type="SMART" id="SM01235"/>
    </source>
</evidence>
<dbReference type="AlphaFoldDB" id="A0A5C0VHI1"/>
<dbReference type="EMBL" id="CP043329">
    <property type="protein sequence ID" value="QEK51111.1"/>
    <property type="molecule type" value="Genomic_DNA"/>
</dbReference>
<proteinExistence type="predicted"/>
<dbReference type="RefSeq" id="WP_149074165.1">
    <property type="nucleotide sequence ID" value="NZ_CP043329.1"/>
</dbReference>
<dbReference type="KEGG" id="pej:FYC62_05045"/>
<dbReference type="Pfam" id="PF14376">
    <property type="entry name" value="Haem_bd"/>
    <property type="match status" value="1"/>
</dbReference>